<feature type="transmembrane region" description="Helical" evidence="8">
    <location>
        <begin position="383"/>
        <end position="403"/>
    </location>
</feature>
<dbReference type="InterPro" id="IPR003663">
    <property type="entry name" value="Sugar/inositol_transpt"/>
</dbReference>
<dbReference type="GO" id="GO:0005351">
    <property type="term" value="F:carbohydrate:proton symporter activity"/>
    <property type="evidence" value="ECO:0007669"/>
    <property type="project" value="TreeGrafter"/>
</dbReference>
<dbReference type="InterPro" id="IPR005828">
    <property type="entry name" value="MFS_sugar_transport-like"/>
</dbReference>
<name>A0A5N6U8Q8_ASPAV</name>
<feature type="transmembrane region" description="Helical" evidence="8">
    <location>
        <begin position="153"/>
        <end position="175"/>
    </location>
</feature>
<feature type="transmembrane region" description="Helical" evidence="8">
    <location>
        <begin position="350"/>
        <end position="371"/>
    </location>
</feature>
<dbReference type="InterPro" id="IPR050360">
    <property type="entry name" value="MFS_Sugar_Transporters"/>
</dbReference>
<comment type="subcellular location">
    <subcellularLocation>
        <location evidence="1">Membrane</location>
        <topology evidence="1">Multi-pass membrane protein</topology>
    </subcellularLocation>
</comment>
<dbReference type="InterPro" id="IPR020846">
    <property type="entry name" value="MFS_dom"/>
</dbReference>
<reference evidence="10 11" key="1">
    <citation type="submission" date="2019-04" db="EMBL/GenBank/DDBJ databases">
        <title>Friends and foes A comparative genomics study of 23 Aspergillus species from section Flavi.</title>
        <authorList>
            <consortium name="DOE Joint Genome Institute"/>
            <person name="Kjaerbolling I."/>
            <person name="Vesth T."/>
            <person name="Frisvad J.C."/>
            <person name="Nybo J.L."/>
            <person name="Theobald S."/>
            <person name="Kildgaard S."/>
            <person name="Isbrandt T."/>
            <person name="Kuo A."/>
            <person name="Sato A."/>
            <person name="Lyhne E.K."/>
            <person name="Kogle M.E."/>
            <person name="Wiebenga A."/>
            <person name="Kun R.S."/>
            <person name="Lubbers R.J."/>
            <person name="Makela M.R."/>
            <person name="Barry K."/>
            <person name="Chovatia M."/>
            <person name="Clum A."/>
            <person name="Daum C."/>
            <person name="Haridas S."/>
            <person name="He G."/>
            <person name="LaButti K."/>
            <person name="Lipzen A."/>
            <person name="Mondo S."/>
            <person name="Riley R."/>
            <person name="Salamov A."/>
            <person name="Simmons B.A."/>
            <person name="Magnuson J.K."/>
            <person name="Henrissat B."/>
            <person name="Mortensen U.H."/>
            <person name="Larsen T.O."/>
            <person name="Devries R.P."/>
            <person name="Grigoriev I.V."/>
            <person name="Machida M."/>
            <person name="Baker S.E."/>
            <person name="Andersen M.R."/>
        </authorList>
    </citation>
    <scope>NUCLEOTIDE SEQUENCE [LARGE SCALE GENOMIC DNA]</scope>
    <source>
        <strain evidence="10 11">IBT 18842</strain>
    </source>
</reference>
<keyword evidence="3 7" id="KW-0813">Transport</keyword>
<proteinExistence type="inferred from homology"/>
<evidence type="ECO:0000313" key="11">
    <source>
        <dbReference type="Proteomes" id="UP000325780"/>
    </source>
</evidence>
<feature type="transmembrane region" description="Helical" evidence="8">
    <location>
        <begin position="67"/>
        <end position="86"/>
    </location>
</feature>
<dbReference type="PANTHER" id="PTHR48022:SF8">
    <property type="entry name" value="MAJOR FACILITATOR SUPERFAMILY (MFS) PROFILE DOMAIN-CONTAINING PROTEIN-RELATED"/>
    <property type="match status" value="1"/>
</dbReference>
<keyword evidence="5 8" id="KW-1133">Transmembrane helix</keyword>
<evidence type="ECO:0000256" key="8">
    <source>
        <dbReference type="SAM" id="Phobius"/>
    </source>
</evidence>
<feature type="transmembrane region" description="Helical" evidence="8">
    <location>
        <begin position="120"/>
        <end position="141"/>
    </location>
</feature>
<dbReference type="InterPro" id="IPR036259">
    <property type="entry name" value="MFS_trans_sf"/>
</dbReference>
<dbReference type="Proteomes" id="UP000325780">
    <property type="component" value="Unassembled WGS sequence"/>
</dbReference>
<gene>
    <name evidence="10" type="ORF">BDV25DRAFT_135352</name>
</gene>
<protein>
    <submittedName>
        <fullName evidence="10">General substrate transporter</fullName>
    </submittedName>
</protein>
<evidence type="ECO:0000256" key="6">
    <source>
        <dbReference type="ARBA" id="ARBA00023136"/>
    </source>
</evidence>
<dbReference type="Pfam" id="PF00083">
    <property type="entry name" value="Sugar_tr"/>
    <property type="match status" value="1"/>
</dbReference>
<keyword evidence="6 8" id="KW-0472">Membrane</keyword>
<dbReference type="PROSITE" id="PS00216">
    <property type="entry name" value="SUGAR_TRANSPORT_1"/>
    <property type="match status" value="1"/>
</dbReference>
<dbReference type="SUPFAM" id="SSF103473">
    <property type="entry name" value="MFS general substrate transporter"/>
    <property type="match status" value="1"/>
</dbReference>
<keyword evidence="4 8" id="KW-0812">Transmembrane</keyword>
<evidence type="ECO:0000256" key="3">
    <source>
        <dbReference type="ARBA" id="ARBA00022448"/>
    </source>
</evidence>
<organism evidence="10 11">
    <name type="scientific">Aspergillus avenaceus</name>
    <dbReference type="NCBI Taxonomy" id="36643"/>
    <lineage>
        <taxon>Eukaryota</taxon>
        <taxon>Fungi</taxon>
        <taxon>Dikarya</taxon>
        <taxon>Ascomycota</taxon>
        <taxon>Pezizomycotina</taxon>
        <taxon>Eurotiomycetes</taxon>
        <taxon>Eurotiomycetidae</taxon>
        <taxon>Eurotiales</taxon>
        <taxon>Aspergillaceae</taxon>
        <taxon>Aspergillus</taxon>
        <taxon>Aspergillus subgen. Circumdati</taxon>
    </lineage>
</organism>
<evidence type="ECO:0000259" key="9">
    <source>
        <dbReference type="PROSITE" id="PS50850"/>
    </source>
</evidence>
<evidence type="ECO:0000256" key="1">
    <source>
        <dbReference type="ARBA" id="ARBA00004141"/>
    </source>
</evidence>
<evidence type="ECO:0000256" key="5">
    <source>
        <dbReference type="ARBA" id="ARBA00022989"/>
    </source>
</evidence>
<feature type="transmembrane region" description="Helical" evidence="8">
    <location>
        <begin position="323"/>
        <end position="344"/>
    </location>
</feature>
<accession>A0A5N6U8Q8</accession>
<dbReference type="Gene3D" id="1.20.1250.20">
    <property type="entry name" value="MFS general substrate transporter like domains"/>
    <property type="match status" value="1"/>
</dbReference>
<dbReference type="InterPro" id="IPR005829">
    <property type="entry name" value="Sugar_transporter_CS"/>
</dbReference>
<dbReference type="AlphaFoldDB" id="A0A5N6U8Q8"/>
<evidence type="ECO:0000256" key="4">
    <source>
        <dbReference type="ARBA" id="ARBA00022692"/>
    </source>
</evidence>
<feature type="domain" description="Major facilitator superfamily (MFS) profile" evidence="9">
    <location>
        <begin position="17"/>
        <end position="480"/>
    </location>
</feature>
<dbReference type="PRINTS" id="PR00171">
    <property type="entry name" value="SUGRTRNSPORT"/>
</dbReference>
<dbReference type="PANTHER" id="PTHR48022">
    <property type="entry name" value="PLASTIDIC GLUCOSE TRANSPORTER 4"/>
    <property type="match status" value="1"/>
</dbReference>
<evidence type="ECO:0000256" key="7">
    <source>
        <dbReference type="RuleBase" id="RU003346"/>
    </source>
</evidence>
<feature type="transmembrane region" description="Helical" evidence="8">
    <location>
        <begin position="187"/>
        <end position="208"/>
    </location>
</feature>
<dbReference type="OrthoDB" id="508119at2759"/>
<feature type="transmembrane region" description="Helical" evidence="8">
    <location>
        <begin position="98"/>
        <end position="114"/>
    </location>
</feature>
<dbReference type="NCBIfam" id="TIGR00879">
    <property type="entry name" value="SP"/>
    <property type="match status" value="1"/>
</dbReference>
<comment type="similarity">
    <text evidence="2 7">Belongs to the major facilitator superfamily. Sugar transporter (TC 2.A.1.1) family.</text>
</comment>
<sequence>MKQLGILRTLTVKLLCAICSFGLLGMARGLDEGLISTTVAQQSFISEFHLRDTDLDASEKANRLSNITSMVHIGCIPGALVAFLLCEHIGMLWTMRQLCVMWMAGVIIVITAAGRLGQIYAGRFIMGMGIGQAGVVAPVYLSEVATPSLRGLLVCTFATSEYLGIMIGYFSSWGTTLHISDSNAKQWIIPQSIQIMMAGILLLVSFSCEESPRYLCKTGRFDEGTLALSRLWNLHPFDPHVQAELNSIRTQVEREHSESSTQRWRRALKSLVTESSNRSRLVFLAITQVLSQWSGANSITTYAPELFSILGVTGQSETLLRTAILGAVKLAASLACTVFLIDYFGRKRPLIVGILTQLVAMLYIALYLTLTSSTNTSQSKSEHHAAIVAIVCLYLSGVGWALGWNSVQYLINAEIFPLSVRAVGSSLLMCFHFANRYGLSKAVPSMLLENSLRPEGTFWFFAAVTLLGLLWVILRLPETANKTLEEANALVS</sequence>
<keyword evidence="11" id="KW-1185">Reference proteome</keyword>
<dbReference type="PROSITE" id="PS50850">
    <property type="entry name" value="MFS"/>
    <property type="match status" value="1"/>
</dbReference>
<dbReference type="PROSITE" id="PS00217">
    <property type="entry name" value="SUGAR_TRANSPORT_2"/>
    <property type="match status" value="1"/>
</dbReference>
<feature type="transmembrane region" description="Helical" evidence="8">
    <location>
        <begin position="456"/>
        <end position="474"/>
    </location>
</feature>
<dbReference type="GO" id="GO:0016020">
    <property type="term" value="C:membrane"/>
    <property type="evidence" value="ECO:0007669"/>
    <property type="project" value="UniProtKB-SubCell"/>
</dbReference>
<evidence type="ECO:0000313" key="10">
    <source>
        <dbReference type="EMBL" id="KAE8155015.1"/>
    </source>
</evidence>
<evidence type="ECO:0000256" key="2">
    <source>
        <dbReference type="ARBA" id="ARBA00010992"/>
    </source>
</evidence>
<dbReference type="EMBL" id="ML742025">
    <property type="protein sequence ID" value="KAE8155015.1"/>
    <property type="molecule type" value="Genomic_DNA"/>
</dbReference>